<dbReference type="InterPro" id="IPR010730">
    <property type="entry name" value="HET"/>
</dbReference>
<evidence type="ECO:0000313" key="3">
    <source>
        <dbReference type="Proteomes" id="UP000288168"/>
    </source>
</evidence>
<dbReference type="OrthoDB" id="5125733at2759"/>
<dbReference type="AlphaFoldDB" id="A0A428PTQ5"/>
<protein>
    <recommendedName>
        <fullName evidence="1">Heterokaryon incompatibility domain-containing protein</fullName>
    </recommendedName>
</protein>
<dbReference type="PANTHER" id="PTHR33112:SF10">
    <property type="entry name" value="TOL"/>
    <property type="match status" value="1"/>
</dbReference>
<name>A0A428PTQ5_9HYPO</name>
<gene>
    <name evidence="2" type="ORF">CEP54_008829</name>
</gene>
<dbReference type="EMBL" id="NKCI01000092">
    <property type="protein sequence ID" value="RSL56431.1"/>
    <property type="molecule type" value="Genomic_DNA"/>
</dbReference>
<sequence>MMPTRVLHVGTVDNPCLRLVETGDSIRGKYIALSHCWGKLKSEQKFVTSADNLDNRKEEIAFDEMPRSFQDAVRTTRALGVAYLWIDSLCIIQEDKADWEAESGKMEEVFSSAYCTIAASSARSSLDGFLGDRIPRACVTVHTSQGPMLYLAEAIDDFQAHVEQSVLNSRGWVLQERALSRRTIHFTSTQVYWECGQGIHCETLAQLRNPQSQFLGDSSFPNLGLQYYKDERIRLVQHLYQVYCALQLTNAADRSKAVLGLQKRLSRTFKSRADYGVIWGYFERTILWQAKTPNGLPRISYGYGRAVPSWSWMASTGEIEYMDIPFGQVDWVGNPTNPAGTIQEGAEWDGQLTAEANQLLIDEDELLGRAVIDCSTFKFDSTVWRCVVVGKSKVENESGDVDHYVLVIRPLGGSSQVYERVGVGKLLGTHISTETTKVYLR</sequence>
<dbReference type="PANTHER" id="PTHR33112">
    <property type="entry name" value="DOMAIN PROTEIN, PUTATIVE-RELATED"/>
    <property type="match status" value="1"/>
</dbReference>
<feature type="domain" description="Heterokaryon incompatibility" evidence="1">
    <location>
        <begin position="30"/>
        <end position="176"/>
    </location>
</feature>
<accession>A0A428PTQ5</accession>
<dbReference type="Pfam" id="PF06985">
    <property type="entry name" value="HET"/>
    <property type="match status" value="1"/>
</dbReference>
<evidence type="ECO:0000313" key="2">
    <source>
        <dbReference type="EMBL" id="RSL56431.1"/>
    </source>
</evidence>
<reference evidence="2 3" key="1">
    <citation type="submission" date="2017-06" db="EMBL/GenBank/DDBJ databases">
        <title>Comparative genomic analysis of Ambrosia Fusariam Clade fungi.</title>
        <authorList>
            <person name="Stajich J.E."/>
            <person name="Carrillo J."/>
            <person name="Kijimoto T."/>
            <person name="Eskalen A."/>
            <person name="O'Donnell K."/>
            <person name="Kasson M."/>
        </authorList>
    </citation>
    <scope>NUCLEOTIDE SEQUENCE [LARGE SCALE GENOMIC DNA]</scope>
    <source>
        <strain evidence="2 3">NRRL62584</strain>
    </source>
</reference>
<dbReference type="STRING" id="1325734.A0A428PTQ5"/>
<proteinExistence type="predicted"/>
<evidence type="ECO:0000259" key="1">
    <source>
        <dbReference type="Pfam" id="PF06985"/>
    </source>
</evidence>
<dbReference type="Proteomes" id="UP000288168">
    <property type="component" value="Unassembled WGS sequence"/>
</dbReference>
<comment type="caution">
    <text evidence="2">The sequence shown here is derived from an EMBL/GenBank/DDBJ whole genome shotgun (WGS) entry which is preliminary data.</text>
</comment>
<keyword evidence="3" id="KW-1185">Reference proteome</keyword>
<organism evidence="2 3">
    <name type="scientific">Fusarium duplospermum</name>
    <dbReference type="NCBI Taxonomy" id="1325734"/>
    <lineage>
        <taxon>Eukaryota</taxon>
        <taxon>Fungi</taxon>
        <taxon>Dikarya</taxon>
        <taxon>Ascomycota</taxon>
        <taxon>Pezizomycotina</taxon>
        <taxon>Sordariomycetes</taxon>
        <taxon>Hypocreomycetidae</taxon>
        <taxon>Hypocreales</taxon>
        <taxon>Nectriaceae</taxon>
        <taxon>Fusarium</taxon>
        <taxon>Fusarium solani species complex</taxon>
    </lineage>
</organism>